<dbReference type="PROSITE" id="PS01124">
    <property type="entry name" value="HTH_ARAC_FAMILY_2"/>
    <property type="match status" value="1"/>
</dbReference>
<dbReference type="InterPro" id="IPR009057">
    <property type="entry name" value="Homeodomain-like_sf"/>
</dbReference>
<sequence length="274" mass="30635">MLLNNAYIYTTSIFGGVEVLIADFTNHKFDAHWHDTWSIGTVISGAHDNSPRATGDGIVNSGQVTVIAPGEVHAGRVFSPHGCKYVMFYAQDGELRKAFEQLDQRIPSVSNLTIDSPELHRELAHCAAQLADPSSSSFDTEVSWARCLALIVEQLSQTVVINSLSPRIEDFKKLAIARDYLENHYDEMITLDQLAREANLSKFHLCRQFSRVFNISPNKYLRQLRLLKAKQLLSDGCPVAEVATICGFSDQSHLGRQFKAVFGLSPKKYADEFK</sequence>
<feature type="domain" description="HTH araC/xylS-type" evidence="5">
    <location>
        <begin position="175"/>
        <end position="272"/>
    </location>
</feature>
<organism evidence="6 7">
    <name type="scientific">Vibrio coralliilyticus</name>
    <dbReference type="NCBI Taxonomy" id="190893"/>
    <lineage>
        <taxon>Bacteria</taxon>
        <taxon>Pseudomonadati</taxon>
        <taxon>Pseudomonadota</taxon>
        <taxon>Gammaproteobacteria</taxon>
        <taxon>Vibrionales</taxon>
        <taxon>Vibrionaceae</taxon>
        <taxon>Vibrio</taxon>
    </lineage>
</organism>
<keyword evidence="1" id="KW-0805">Transcription regulation</keyword>
<dbReference type="InterPro" id="IPR018062">
    <property type="entry name" value="HTH_AraC-typ_CS"/>
</dbReference>
<dbReference type="SMART" id="SM00342">
    <property type="entry name" value="HTH_ARAC"/>
    <property type="match status" value="1"/>
</dbReference>
<dbReference type="Pfam" id="PF12833">
    <property type="entry name" value="HTH_18"/>
    <property type="match status" value="1"/>
</dbReference>
<dbReference type="Gene3D" id="1.10.10.60">
    <property type="entry name" value="Homeodomain-like"/>
    <property type="match status" value="2"/>
</dbReference>
<evidence type="ECO:0000256" key="2">
    <source>
        <dbReference type="ARBA" id="ARBA00023125"/>
    </source>
</evidence>
<dbReference type="EMBL" id="CP009618">
    <property type="protein sequence ID" value="AIW20747.1"/>
    <property type="molecule type" value="Genomic_DNA"/>
</dbReference>
<evidence type="ECO:0000256" key="1">
    <source>
        <dbReference type="ARBA" id="ARBA00023015"/>
    </source>
</evidence>
<dbReference type="InterPro" id="IPR003313">
    <property type="entry name" value="AraC-bd"/>
</dbReference>
<dbReference type="KEGG" id="vcy:IX92_16965"/>
<dbReference type="Pfam" id="PF02311">
    <property type="entry name" value="AraC_binding"/>
    <property type="match status" value="1"/>
</dbReference>
<dbReference type="PROSITE" id="PS00041">
    <property type="entry name" value="HTH_ARAC_FAMILY_1"/>
    <property type="match status" value="1"/>
</dbReference>
<evidence type="ECO:0000313" key="7">
    <source>
        <dbReference type="Proteomes" id="UP000030081"/>
    </source>
</evidence>
<keyword evidence="4" id="KW-0804">Transcription</keyword>
<gene>
    <name evidence="6" type="ORF">IX92_16965</name>
</gene>
<dbReference type="PANTHER" id="PTHR46796:SF2">
    <property type="entry name" value="TRANSCRIPTIONAL REGULATORY PROTEIN"/>
    <property type="match status" value="1"/>
</dbReference>
<dbReference type="SUPFAM" id="SSF46689">
    <property type="entry name" value="Homeodomain-like"/>
    <property type="match status" value="2"/>
</dbReference>
<dbReference type="AlphaFoldDB" id="A0AAN0SEM7"/>
<keyword evidence="7" id="KW-1185">Reference proteome</keyword>
<evidence type="ECO:0000256" key="4">
    <source>
        <dbReference type="ARBA" id="ARBA00023163"/>
    </source>
</evidence>
<keyword evidence="3" id="KW-0010">Activator</keyword>
<keyword evidence="2" id="KW-0238">DNA-binding</keyword>
<dbReference type="InterPro" id="IPR014710">
    <property type="entry name" value="RmlC-like_jellyroll"/>
</dbReference>
<dbReference type="Proteomes" id="UP000030081">
    <property type="component" value="Chromosome 2"/>
</dbReference>
<evidence type="ECO:0000259" key="5">
    <source>
        <dbReference type="PROSITE" id="PS01124"/>
    </source>
</evidence>
<dbReference type="SUPFAM" id="SSF51215">
    <property type="entry name" value="Regulatory protein AraC"/>
    <property type="match status" value="1"/>
</dbReference>
<evidence type="ECO:0000313" key="6">
    <source>
        <dbReference type="EMBL" id="AIW20747.1"/>
    </source>
</evidence>
<dbReference type="GO" id="GO:0003700">
    <property type="term" value="F:DNA-binding transcription factor activity"/>
    <property type="evidence" value="ECO:0007669"/>
    <property type="project" value="InterPro"/>
</dbReference>
<reference evidence="6 7" key="1">
    <citation type="submission" date="2014-10" db="EMBL/GenBank/DDBJ databases">
        <title>The Complete Genome Sequence for the Shellfish Pathogen Vibrio coralliilyticus RE98 Isolated from a Shellfish Hatchery.</title>
        <authorList>
            <person name="Richards G.P."/>
            <person name="Bono J.L."/>
            <person name="Watson M.A."/>
            <person name="Needleman D.S."/>
        </authorList>
    </citation>
    <scope>NUCLEOTIDE SEQUENCE [LARGE SCALE GENOMIC DNA]</scope>
    <source>
        <strain evidence="6 7">RE98</strain>
    </source>
</reference>
<dbReference type="InterPro" id="IPR018060">
    <property type="entry name" value="HTH_AraC"/>
</dbReference>
<accession>A0AAN0SEM7</accession>
<protein>
    <recommendedName>
        <fullName evidence="5">HTH araC/xylS-type domain-containing protein</fullName>
    </recommendedName>
</protein>
<dbReference type="InterPro" id="IPR037923">
    <property type="entry name" value="HTH-like"/>
</dbReference>
<evidence type="ECO:0000256" key="3">
    <source>
        <dbReference type="ARBA" id="ARBA00023159"/>
    </source>
</evidence>
<dbReference type="PANTHER" id="PTHR46796">
    <property type="entry name" value="HTH-TYPE TRANSCRIPTIONAL ACTIVATOR RHAS-RELATED"/>
    <property type="match status" value="1"/>
</dbReference>
<dbReference type="InterPro" id="IPR050204">
    <property type="entry name" value="AraC_XylS_family_regulators"/>
</dbReference>
<dbReference type="Gene3D" id="2.60.120.10">
    <property type="entry name" value="Jelly Rolls"/>
    <property type="match status" value="1"/>
</dbReference>
<proteinExistence type="predicted"/>
<dbReference type="RefSeq" id="WP_043009812.1">
    <property type="nucleotide sequence ID" value="NZ_CP009618.1"/>
</dbReference>
<dbReference type="GO" id="GO:0043565">
    <property type="term" value="F:sequence-specific DNA binding"/>
    <property type="evidence" value="ECO:0007669"/>
    <property type="project" value="InterPro"/>
</dbReference>
<name>A0AAN0SEM7_9VIBR</name>